<dbReference type="AlphaFoldDB" id="A0A1I2RVG8"/>
<keyword evidence="5 8" id="KW-0812">Transmembrane</keyword>
<dbReference type="Proteomes" id="UP000199065">
    <property type="component" value="Unassembled WGS sequence"/>
</dbReference>
<comment type="similarity">
    <text evidence="8">Belongs to the binding-protein-dependent transport system permease family.</text>
</comment>
<dbReference type="Pfam" id="PF00528">
    <property type="entry name" value="BPD_transp_1"/>
    <property type="match status" value="2"/>
</dbReference>
<keyword evidence="2 8" id="KW-0813">Transport</keyword>
<evidence type="ECO:0000313" key="10">
    <source>
        <dbReference type="EMBL" id="SFG42637.1"/>
    </source>
</evidence>
<feature type="transmembrane region" description="Helical" evidence="8">
    <location>
        <begin position="62"/>
        <end position="85"/>
    </location>
</feature>
<protein>
    <submittedName>
        <fullName evidence="10">Iron(III) transport system permease protein</fullName>
    </submittedName>
</protein>
<dbReference type="InterPro" id="IPR035906">
    <property type="entry name" value="MetI-like_sf"/>
</dbReference>
<dbReference type="PANTHER" id="PTHR43357:SF3">
    <property type="entry name" value="FE(3+)-TRANSPORT SYSTEM PERMEASE PROTEIN FBPB 2"/>
    <property type="match status" value="1"/>
</dbReference>
<feature type="transmembrane region" description="Helical" evidence="8">
    <location>
        <begin position="20"/>
        <end position="42"/>
    </location>
</feature>
<evidence type="ECO:0000256" key="7">
    <source>
        <dbReference type="ARBA" id="ARBA00023136"/>
    </source>
</evidence>
<dbReference type="GO" id="GO:0055085">
    <property type="term" value="P:transmembrane transport"/>
    <property type="evidence" value="ECO:0007669"/>
    <property type="project" value="InterPro"/>
</dbReference>
<reference evidence="10 11" key="1">
    <citation type="submission" date="2016-10" db="EMBL/GenBank/DDBJ databases">
        <authorList>
            <person name="de Groot N.N."/>
        </authorList>
    </citation>
    <scope>NUCLEOTIDE SEQUENCE [LARGE SCALE GENOMIC DNA]</scope>
    <source>
        <strain>J11</strain>
        <strain evidence="11">PG 39</strain>
    </source>
</reference>
<dbReference type="GO" id="GO:0005886">
    <property type="term" value="C:plasma membrane"/>
    <property type="evidence" value="ECO:0007669"/>
    <property type="project" value="UniProtKB-SubCell"/>
</dbReference>
<keyword evidence="7 8" id="KW-0472">Membrane</keyword>
<feature type="transmembrane region" description="Helical" evidence="8">
    <location>
        <begin position="97"/>
        <end position="120"/>
    </location>
</feature>
<dbReference type="SUPFAM" id="SSF161098">
    <property type="entry name" value="MetI-like"/>
    <property type="match status" value="2"/>
</dbReference>
<feature type="transmembrane region" description="Helical" evidence="8">
    <location>
        <begin position="317"/>
        <end position="339"/>
    </location>
</feature>
<evidence type="ECO:0000313" key="11">
    <source>
        <dbReference type="Proteomes" id="UP000199065"/>
    </source>
</evidence>
<feature type="transmembrane region" description="Helical" evidence="8">
    <location>
        <begin position="268"/>
        <end position="293"/>
    </location>
</feature>
<gene>
    <name evidence="10" type="ORF">SAMN05660282_00833</name>
</gene>
<keyword evidence="4" id="KW-0997">Cell inner membrane</keyword>
<accession>A0A1I2RVG8</accession>
<dbReference type="EMBL" id="FOPJ01000004">
    <property type="protein sequence ID" value="SFG42637.1"/>
    <property type="molecule type" value="Genomic_DNA"/>
</dbReference>
<dbReference type="CDD" id="cd06261">
    <property type="entry name" value="TM_PBP2"/>
    <property type="match status" value="2"/>
</dbReference>
<feature type="transmembrane region" description="Helical" evidence="8">
    <location>
        <begin position="435"/>
        <end position="452"/>
    </location>
</feature>
<feature type="domain" description="ABC transmembrane type-1" evidence="9">
    <location>
        <begin position="62"/>
        <end position="244"/>
    </location>
</feature>
<feature type="domain" description="ABC transmembrane type-1" evidence="9">
    <location>
        <begin position="313"/>
        <end position="503"/>
    </location>
</feature>
<feature type="transmembrane region" description="Helical" evidence="8">
    <location>
        <begin position="485"/>
        <end position="504"/>
    </location>
</feature>
<dbReference type="PANTHER" id="PTHR43357">
    <property type="entry name" value="INNER MEMBRANE ABC TRANSPORTER PERMEASE PROTEIN YDCV"/>
    <property type="match status" value="1"/>
</dbReference>
<feature type="transmembrane region" description="Helical" evidence="8">
    <location>
        <begin position="225"/>
        <end position="247"/>
    </location>
</feature>
<evidence type="ECO:0000256" key="5">
    <source>
        <dbReference type="ARBA" id="ARBA00022692"/>
    </source>
</evidence>
<sequence length="521" mass="54752">MKLRTRSGAPTRVGPHPILLVASVIAVAMVATPLVFLFSEAIVAPTERMLAALARPQTKTAAINTVMLTVSAILGSLLVGVPTAFALVRMDLPLRKLWWVLAALPLAVPSYVAGLAWAVMIPLRGFWGSLFVLVLVTSPYVTLPTAAALRRADTRAEDVARTLGRGPAQAFFTMTMPQIAPAAASGALLVGLYTISEFGVVAIMRFRTLTPSIERAFGGSFNRELAMLLSVLLVAMALVVIAVERAVRRPVMVQKSGHGRASSTVRTGRVPTMIMLAGMAVCAVGVPVGLLLWRSTQGIAGGGVEWARLLGAAKTTVFLGFAGALVAIVVALPVAILAARWRTRSAVILETAVYVGHGLPGIVLGLSMVYMSLKVVPSLYQTLTLMVLAYGLLFAPKSLGSARSALEQVPLSLEDASRTLGRSPIQTWLTVTGRIAWPGIAAGALLVALTVMKELPATLMLRPTGTDTLATRLWQLTDIVAFSDAAPYGVALVLVAAVPALVLARDSSGSLDADSSDRGEK</sequence>
<dbReference type="Gene3D" id="1.10.3720.10">
    <property type="entry name" value="MetI-like"/>
    <property type="match status" value="2"/>
</dbReference>
<evidence type="ECO:0000256" key="2">
    <source>
        <dbReference type="ARBA" id="ARBA00022448"/>
    </source>
</evidence>
<evidence type="ECO:0000256" key="3">
    <source>
        <dbReference type="ARBA" id="ARBA00022475"/>
    </source>
</evidence>
<comment type="subcellular location">
    <subcellularLocation>
        <location evidence="1">Cell inner membrane</location>
        <topology evidence="1">Multi-pass membrane protein</topology>
    </subcellularLocation>
    <subcellularLocation>
        <location evidence="8">Cell membrane</location>
        <topology evidence="8">Multi-pass membrane protein</topology>
    </subcellularLocation>
</comment>
<feature type="transmembrane region" description="Helical" evidence="8">
    <location>
        <begin position="170"/>
        <end position="195"/>
    </location>
</feature>
<dbReference type="InterPro" id="IPR000515">
    <property type="entry name" value="MetI-like"/>
</dbReference>
<feature type="transmembrane region" description="Helical" evidence="8">
    <location>
        <begin position="126"/>
        <end position="149"/>
    </location>
</feature>
<feature type="transmembrane region" description="Helical" evidence="8">
    <location>
        <begin position="351"/>
        <end position="373"/>
    </location>
</feature>
<keyword evidence="6 8" id="KW-1133">Transmembrane helix</keyword>
<keyword evidence="11" id="KW-1185">Reference proteome</keyword>
<evidence type="ECO:0000256" key="8">
    <source>
        <dbReference type="RuleBase" id="RU363032"/>
    </source>
</evidence>
<evidence type="ECO:0000256" key="6">
    <source>
        <dbReference type="ARBA" id="ARBA00022989"/>
    </source>
</evidence>
<evidence type="ECO:0000256" key="1">
    <source>
        <dbReference type="ARBA" id="ARBA00004429"/>
    </source>
</evidence>
<evidence type="ECO:0000259" key="9">
    <source>
        <dbReference type="PROSITE" id="PS50928"/>
    </source>
</evidence>
<name>A0A1I2RVG8_9CORY</name>
<dbReference type="PROSITE" id="PS50928">
    <property type="entry name" value="ABC_TM1"/>
    <property type="match status" value="2"/>
</dbReference>
<dbReference type="STRING" id="185761.SAMN05660282_00833"/>
<proteinExistence type="inferred from homology"/>
<keyword evidence="3" id="KW-1003">Cell membrane</keyword>
<evidence type="ECO:0000256" key="4">
    <source>
        <dbReference type="ARBA" id="ARBA00022519"/>
    </source>
</evidence>
<organism evidence="10 11">
    <name type="scientific">Corynebacterium spheniscorum</name>
    <dbReference type="NCBI Taxonomy" id="185761"/>
    <lineage>
        <taxon>Bacteria</taxon>
        <taxon>Bacillati</taxon>
        <taxon>Actinomycetota</taxon>
        <taxon>Actinomycetes</taxon>
        <taxon>Mycobacteriales</taxon>
        <taxon>Corynebacteriaceae</taxon>
        <taxon>Corynebacterium</taxon>
    </lineage>
</organism>